<dbReference type="OrthoDB" id="99887at2"/>
<dbReference type="KEGG" id="arac:E0W69_008095"/>
<protein>
    <recommendedName>
        <fullName evidence="4">Beta-hexosaminidase bacterial type N-terminal domain-containing protein</fullName>
    </recommendedName>
</protein>
<dbReference type="Proteomes" id="UP000292424">
    <property type="component" value="Chromosome"/>
</dbReference>
<dbReference type="Gene3D" id="3.30.379.10">
    <property type="entry name" value="Chitobiase/beta-hexosaminidase domain 2-like"/>
    <property type="match status" value="1"/>
</dbReference>
<reference evidence="2 3" key="1">
    <citation type="submission" date="2019-09" db="EMBL/GenBank/DDBJ databases">
        <title>Complete genome sequence of Arachidicoccus sp. B3-10 isolated from apple orchard soil.</title>
        <authorList>
            <person name="Kim H.S."/>
            <person name="Han K.-I."/>
            <person name="Suh M.K."/>
            <person name="Lee K.C."/>
            <person name="Eom M.K."/>
            <person name="Kim J.-S."/>
            <person name="Kang S.W."/>
            <person name="Sin Y."/>
            <person name="Lee J.-S."/>
        </authorList>
    </citation>
    <scope>NUCLEOTIDE SEQUENCE [LARGE SCALE GENOMIC DNA]</scope>
    <source>
        <strain evidence="2 3">B3-10</strain>
    </source>
</reference>
<dbReference type="InterPro" id="IPR029018">
    <property type="entry name" value="Hex-like_dom2"/>
</dbReference>
<dbReference type="GO" id="GO:0016787">
    <property type="term" value="F:hydrolase activity"/>
    <property type="evidence" value="ECO:0007669"/>
    <property type="project" value="UniProtKB-KW"/>
</dbReference>
<name>A0A5P2G1P4_9BACT</name>
<organism evidence="2 3">
    <name type="scientific">Rhizosphaericola mali</name>
    <dbReference type="NCBI Taxonomy" id="2545455"/>
    <lineage>
        <taxon>Bacteria</taxon>
        <taxon>Pseudomonadati</taxon>
        <taxon>Bacteroidota</taxon>
        <taxon>Chitinophagia</taxon>
        <taxon>Chitinophagales</taxon>
        <taxon>Chitinophagaceae</taxon>
        <taxon>Rhizosphaericola</taxon>
    </lineage>
</organism>
<sequence length="926" mass="104962">MFSKSTIRSIFVFALLLFVFQNIFGQSNSEWKTSDVSIVIPTNTHPRIKFAAELLSNELRNCGYKPTILVEGSKLNKKNITLVLAAQGTNLSNTTKEKYNLSLDTTTYKEGFAIKNRENIYLLDGVDTSGIFYGSLAIVDSLKLNKKLPTRISFADHPKMVMRAACIGLQKATYLPGRDVYEYPYTEQTFPWFYDKKLWTKVLDSLAENRMNALFLWNGHPFSSLVKLKDYPYALEVDDATFAKNEEIFKFLTEEADKRGIWIIQAFYNILIPKPFAEKHNLTTQDRNRPIIPIIADYTQKSIAAFVAKYPHVGLCVTLGEAMEGVGQDDIDWFTKTIIPGVKDGLAQLGTDEVPPIILRAHDTDAPSVMKAAMPLYPNLYTMAKFNGEALTTYEPRGCWAELHRTLSTIGTVQIENVHILANLEPFRYASDDFIQKSVQGMHRIYGANGIHIYPQASYWDWPYSADNADGKRLLQIDRDWLWYKQWSRYAWNDNRKRSDEVRYWGGLLASKFGCDVQQGENILMAYEASGEIAPKLLRRFGITDGNRQTLTLGMLMTQLINPYRYGLFDLLYDSESPEGEKIIEYAEKDWKGQPHIGETPKQIIKEVVEEGDAAVAFVDKAQPYITKDKDEFERVRNDMYCYQALAKHYATKAEAAILVLRYKYSNNIKDLEAALPYLEKSVAYYKQLVDLTKNTYLYANSMQTKQRKIPIRGVDATFKTWKEVLVPFEAELNHFKKAINSLKNNSAKSVAKVVALQNASVKLLNQKDNWYIVGSSNANPFSDLTTNIVTYAKELKGVKGLQLSNQSQIKRGTSISFQSDQPVKILVGFFNKKDSLLSKAPELETDASANNYGQAETAIANALYLKDFPNVNVHVYSFPAGENTLKLSKGAALILGFVNGNQEIVKYDAGISEKGISKEIDWLFE</sequence>
<accession>A0A5P2G1P4</accession>
<keyword evidence="3" id="KW-1185">Reference proteome</keyword>
<dbReference type="AlphaFoldDB" id="A0A5P2G1P4"/>
<dbReference type="EMBL" id="CP044016">
    <property type="protein sequence ID" value="QES88618.1"/>
    <property type="molecule type" value="Genomic_DNA"/>
</dbReference>
<dbReference type="SUPFAM" id="SSF55545">
    <property type="entry name" value="beta-N-acetylhexosaminidase-like domain"/>
    <property type="match status" value="1"/>
</dbReference>
<evidence type="ECO:0008006" key="4">
    <source>
        <dbReference type="Google" id="ProtNLM"/>
    </source>
</evidence>
<evidence type="ECO:0000313" key="2">
    <source>
        <dbReference type="EMBL" id="QES88618.1"/>
    </source>
</evidence>
<dbReference type="GO" id="GO:0005975">
    <property type="term" value="P:carbohydrate metabolic process"/>
    <property type="evidence" value="ECO:0007669"/>
    <property type="project" value="UniProtKB-ARBA"/>
</dbReference>
<dbReference type="RefSeq" id="WP_131329566.1">
    <property type="nucleotide sequence ID" value="NZ_CP044016.1"/>
</dbReference>
<proteinExistence type="predicted"/>
<evidence type="ECO:0000256" key="1">
    <source>
        <dbReference type="ARBA" id="ARBA00022801"/>
    </source>
</evidence>
<evidence type="ECO:0000313" key="3">
    <source>
        <dbReference type="Proteomes" id="UP000292424"/>
    </source>
</evidence>
<gene>
    <name evidence="2" type="ORF">E0W69_008095</name>
</gene>
<keyword evidence="1" id="KW-0378">Hydrolase</keyword>